<reference evidence="9" key="1">
    <citation type="journal article" date="2020" name="Stud. Mycol.">
        <title>101 Dothideomycetes genomes: a test case for predicting lifestyles and emergence of pathogens.</title>
        <authorList>
            <person name="Haridas S."/>
            <person name="Albert R."/>
            <person name="Binder M."/>
            <person name="Bloem J."/>
            <person name="Labutti K."/>
            <person name="Salamov A."/>
            <person name="Andreopoulos B."/>
            <person name="Baker S."/>
            <person name="Barry K."/>
            <person name="Bills G."/>
            <person name="Bluhm B."/>
            <person name="Cannon C."/>
            <person name="Castanera R."/>
            <person name="Culley D."/>
            <person name="Daum C."/>
            <person name="Ezra D."/>
            <person name="Gonzalez J."/>
            <person name="Henrissat B."/>
            <person name="Kuo A."/>
            <person name="Liang C."/>
            <person name="Lipzen A."/>
            <person name="Lutzoni F."/>
            <person name="Magnuson J."/>
            <person name="Mondo S."/>
            <person name="Nolan M."/>
            <person name="Ohm R."/>
            <person name="Pangilinan J."/>
            <person name="Park H.-J."/>
            <person name="Ramirez L."/>
            <person name="Alfaro M."/>
            <person name="Sun H."/>
            <person name="Tritt A."/>
            <person name="Yoshinaga Y."/>
            <person name="Zwiers L.-H."/>
            <person name="Turgeon B."/>
            <person name="Goodwin S."/>
            <person name="Spatafora J."/>
            <person name="Crous P."/>
            <person name="Grigoriev I."/>
        </authorList>
    </citation>
    <scope>NUCLEOTIDE SEQUENCE</scope>
    <source>
        <strain evidence="9">CBS 207.26</strain>
    </source>
</reference>
<gene>
    <name evidence="9" type="ORF">K469DRAFT_744209</name>
</gene>
<evidence type="ECO:0000259" key="5">
    <source>
        <dbReference type="Pfam" id="PF02836"/>
    </source>
</evidence>
<dbReference type="Gene3D" id="3.20.20.80">
    <property type="entry name" value="Glycosidases"/>
    <property type="match status" value="1"/>
</dbReference>
<keyword evidence="2 9" id="KW-0378">Hydrolase</keyword>
<dbReference type="Pfam" id="PF18565">
    <property type="entry name" value="Glyco_hydro2_C5"/>
    <property type="match status" value="1"/>
</dbReference>
<dbReference type="SUPFAM" id="SSF49785">
    <property type="entry name" value="Galactose-binding domain-like"/>
    <property type="match status" value="1"/>
</dbReference>
<dbReference type="NCBIfam" id="NF041463">
    <property type="entry name" value="GalB"/>
    <property type="match status" value="1"/>
</dbReference>
<feature type="domain" description="Glycosyl hydrolases family 2 sugar binding" evidence="6">
    <location>
        <begin position="162"/>
        <end position="257"/>
    </location>
</feature>
<evidence type="ECO:0000256" key="1">
    <source>
        <dbReference type="ARBA" id="ARBA00007401"/>
    </source>
</evidence>
<dbReference type="InterPro" id="IPR008979">
    <property type="entry name" value="Galactose-bd-like_sf"/>
</dbReference>
<dbReference type="InterPro" id="IPR006104">
    <property type="entry name" value="Glyco_hydro_2_N"/>
</dbReference>
<feature type="domain" description="DUF4982" evidence="7">
    <location>
        <begin position="710"/>
        <end position="769"/>
    </location>
</feature>
<dbReference type="Pfam" id="PF00703">
    <property type="entry name" value="Glyco_hydro_2"/>
    <property type="match status" value="1"/>
</dbReference>
<evidence type="ECO:0000259" key="6">
    <source>
        <dbReference type="Pfam" id="PF02837"/>
    </source>
</evidence>
<dbReference type="Gene3D" id="2.60.120.260">
    <property type="entry name" value="Galactose-binding domain-like"/>
    <property type="match status" value="1"/>
</dbReference>
<dbReference type="InterPro" id="IPR051913">
    <property type="entry name" value="GH2_Domain-Containing"/>
</dbReference>
<dbReference type="EMBL" id="ML994610">
    <property type="protein sequence ID" value="KAF2195707.1"/>
    <property type="molecule type" value="Genomic_DNA"/>
</dbReference>
<evidence type="ECO:0000259" key="4">
    <source>
        <dbReference type="Pfam" id="PF00703"/>
    </source>
</evidence>
<dbReference type="InterPro" id="IPR006101">
    <property type="entry name" value="Glyco_hydro_2"/>
</dbReference>
<dbReference type="OrthoDB" id="408532at2759"/>
<dbReference type="AlphaFoldDB" id="A0A6A6EU89"/>
<evidence type="ECO:0000313" key="10">
    <source>
        <dbReference type="Proteomes" id="UP000800200"/>
    </source>
</evidence>
<proteinExistence type="inferred from homology"/>
<keyword evidence="10" id="KW-1185">Reference proteome</keyword>
<dbReference type="GO" id="GO:0004553">
    <property type="term" value="F:hydrolase activity, hydrolyzing O-glycosyl compounds"/>
    <property type="evidence" value="ECO:0007669"/>
    <property type="project" value="InterPro"/>
</dbReference>
<feature type="domain" description="Glycoside hydrolase family 2 immunoglobulin-like beta-sandwich" evidence="4">
    <location>
        <begin position="270"/>
        <end position="383"/>
    </location>
</feature>
<accession>A0A6A6EU89</accession>
<evidence type="ECO:0000256" key="2">
    <source>
        <dbReference type="ARBA" id="ARBA00022801"/>
    </source>
</evidence>
<dbReference type="GO" id="GO:0005975">
    <property type="term" value="P:carbohydrate metabolic process"/>
    <property type="evidence" value="ECO:0007669"/>
    <property type="project" value="InterPro"/>
</dbReference>
<evidence type="ECO:0000313" key="9">
    <source>
        <dbReference type="EMBL" id="KAF2195707.1"/>
    </source>
</evidence>
<evidence type="ECO:0000259" key="8">
    <source>
        <dbReference type="Pfam" id="PF18565"/>
    </source>
</evidence>
<dbReference type="SUPFAM" id="SSF51445">
    <property type="entry name" value="(Trans)glycosidases"/>
    <property type="match status" value="1"/>
</dbReference>
<dbReference type="InterPro" id="IPR013783">
    <property type="entry name" value="Ig-like_fold"/>
</dbReference>
<feature type="domain" description="Glycoside hydrolase family 2" evidence="8">
    <location>
        <begin position="782"/>
        <end position="883"/>
    </location>
</feature>
<dbReference type="Pfam" id="PF02836">
    <property type="entry name" value="Glyco_hydro_2_C"/>
    <property type="match status" value="1"/>
</dbReference>
<dbReference type="PRINTS" id="PR00132">
    <property type="entry name" value="GLHYDRLASE2"/>
</dbReference>
<dbReference type="InterPro" id="IPR006103">
    <property type="entry name" value="Glyco_hydro_2_cat"/>
</dbReference>
<protein>
    <submittedName>
        <fullName evidence="9">Glycoside hydrolase family 2 protein</fullName>
    </submittedName>
</protein>
<evidence type="ECO:0000259" key="7">
    <source>
        <dbReference type="Pfam" id="PF16355"/>
    </source>
</evidence>
<dbReference type="InterPro" id="IPR017853">
    <property type="entry name" value="GH"/>
</dbReference>
<comment type="similarity">
    <text evidence="1">Belongs to the glycosyl hydrolase 2 family.</text>
</comment>
<name>A0A6A6EU89_9PEZI</name>
<dbReference type="InterPro" id="IPR036156">
    <property type="entry name" value="Beta-gal/glucu_dom_sf"/>
</dbReference>
<dbReference type="SUPFAM" id="SSF49303">
    <property type="entry name" value="beta-Galactosidase/glucuronidase domain"/>
    <property type="match status" value="1"/>
</dbReference>
<dbReference type="InterPro" id="IPR032311">
    <property type="entry name" value="DUF4982"/>
</dbReference>
<dbReference type="Pfam" id="PF16355">
    <property type="entry name" value="DUF4982"/>
    <property type="match status" value="1"/>
</dbReference>
<sequence length="887" mass="95542">MVMEYSKEGHANQVTMNAISSAGTITPISTTCTLILLSLSLLASPRPAGAFSIRSPHAGAAAVAGRERISLNAGWRFSRFTSNPDSLSYSTLKQWILPSANDFISGSKRQRPSGTPPGNNVNYTQTSFDDSAWEAINLPHDWAIKGPFNAPGVSGGMGRLPSNGVGWYRRKMALTSDDIDAGRSIFLDIDGAMSYAAVWLNGNLVGGWPYGYNSFRLDLTPYAKAGDNMLAIRVDNALDSSRWYPGAGIYRNVWLVKVDATHVGQYGTYITTPTVSSQSATLNLVVEVENKRTTSQSVDVATEVYELDPTTRKPRGAVVATFPKATADIAAGVKKAVNGSVTVKTPLLWGPPPAQKPNLYIAITTLSANGGAIDTYETVFGIRSIAYDADKGVLINGQEVYVQGAAFNVRASERQLGMLQEMGSNALRTSHNPPAPEFLDIADRLGFMVLDEIFDCWNNQKTTNDFHLIFADWSEPDLRSFIRRDRNHPSVIAWSVGNEVSEQSGVAGGTTSQMLKDIAHSEDPRPVTVAMNNAGSSSAIAKVLDIIGLNYQGEGRGTSTSSTFPSFHQAFPNKMIWSSESSSAVSTRGTYIFPVASGNNAVVGGASAGGNPTAMYVSAYELYATSWGSSPDKVFAAQDTYPYVAGEFVWTGWDYIGEPTPYDSARSSYFGIIDLAGFKKDRFYLYQSRWRSEFPMAHILPHWTWPERVGQVTPVHVFSSGDEAELFVNGKSAGRQKKAQYTYRFRWDNITYAPGDLRVVTYKNGAQWAVDTKRTVGDAKALNMAADHSTISGDDLSFITVAVVDNNGDTVPRANNTITFSISGPGKVVSTDNGDPTDMTVFPSLTRKAFNGLALAIVRANAGASGKITVSAAANGLAGAQVTLQAG</sequence>
<dbReference type="Proteomes" id="UP000800200">
    <property type="component" value="Unassembled WGS sequence"/>
</dbReference>
<dbReference type="PANTHER" id="PTHR42732:SF1">
    <property type="entry name" value="BETA-MANNOSIDASE"/>
    <property type="match status" value="1"/>
</dbReference>
<feature type="domain" description="Glycoside hydrolase family 2 catalytic" evidence="5">
    <location>
        <begin position="402"/>
        <end position="545"/>
    </location>
</feature>
<dbReference type="InterPro" id="IPR040605">
    <property type="entry name" value="Glyco_hydro2_dom5"/>
</dbReference>
<dbReference type="Pfam" id="PF02837">
    <property type="entry name" value="Glyco_hydro_2_N"/>
    <property type="match status" value="1"/>
</dbReference>
<dbReference type="InterPro" id="IPR006102">
    <property type="entry name" value="Ig-like_GH2"/>
</dbReference>
<evidence type="ECO:0000256" key="3">
    <source>
        <dbReference type="ARBA" id="ARBA00023295"/>
    </source>
</evidence>
<keyword evidence="3" id="KW-0326">Glycosidase</keyword>
<dbReference type="PANTHER" id="PTHR42732">
    <property type="entry name" value="BETA-GALACTOSIDASE"/>
    <property type="match status" value="1"/>
</dbReference>
<dbReference type="Gene3D" id="2.60.40.10">
    <property type="entry name" value="Immunoglobulins"/>
    <property type="match status" value="3"/>
</dbReference>
<dbReference type="InterPro" id="IPR048229">
    <property type="entry name" value="GalB-like"/>
</dbReference>
<organism evidence="9 10">
    <name type="scientific">Zopfia rhizophila CBS 207.26</name>
    <dbReference type="NCBI Taxonomy" id="1314779"/>
    <lineage>
        <taxon>Eukaryota</taxon>
        <taxon>Fungi</taxon>
        <taxon>Dikarya</taxon>
        <taxon>Ascomycota</taxon>
        <taxon>Pezizomycotina</taxon>
        <taxon>Dothideomycetes</taxon>
        <taxon>Dothideomycetes incertae sedis</taxon>
        <taxon>Zopfiaceae</taxon>
        <taxon>Zopfia</taxon>
    </lineage>
</organism>